<dbReference type="HOGENOM" id="CLU_3160245_0_0_1"/>
<organism evidence="1 2">
    <name type="scientific">Sclerotinia sclerotiorum (strain ATCC 18683 / 1980 / Ss-1)</name>
    <name type="common">White mold</name>
    <name type="synonym">Whetzelinia sclerotiorum</name>
    <dbReference type="NCBI Taxonomy" id="665079"/>
    <lineage>
        <taxon>Eukaryota</taxon>
        <taxon>Fungi</taxon>
        <taxon>Dikarya</taxon>
        <taxon>Ascomycota</taxon>
        <taxon>Pezizomycotina</taxon>
        <taxon>Leotiomycetes</taxon>
        <taxon>Helotiales</taxon>
        <taxon>Sclerotiniaceae</taxon>
        <taxon>Sclerotinia</taxon>
    </lineage>
</organism>
<reference evidence="2" key="1">
    <citation type="journal article" date="2011" name="PLoS Genet.">
        <title>Genomic analysis of the necrotrophic fungal pathogens Sclerotinia sclerotiorum and Botrytis cinerea.</title>
        <authorList>
            <person name="Amselem J."/>
            <person name="Cuomo C.A."/>
            <person name="van Kan J.A."/>
            <person name="Viaud M."/>
            <person name="Benito E.P."/>
            <person name="Couloux A."/>
            <person name="Coutinho P.M."/>
            <person name="de Vries R.P."/>
            <person name="Dyer P.S."/>
            <person name="Fillinger S."/>
            <person name="Fournier E."/>
            <person name="Gout L."/>
            <person name="Hahn M."/>
            <person name="Kohn L."/>
            <person name="Lapalu N."/>
            <person name="Plummer K.M."/>
            <person name="Pradier J.M."/>
            <person name="Quevillon E."/>
            <person name="Sharon A."/>
            <person name="Simon A."/>
            <person name="ten Have A."/>
            <person name="Tudzynski B."/>
            <person name="Tudzynski P."/>
            <person name="Wincker P."/>
            <person name="Andrew M."/>
            <person name="Anthouard V."/>
            <person name="Beever R.E."/>
            <person name="Beffa R."/>
            <person name="Benoit I."/>
            <person name="Bouzid O."/>
            <person name="Brault B."/>
            <person name="Chen Z."/>
            <person name="Choquer M."/>
            <person name="Collemare J."/>
            <person name="Cotton P."/>
            <person name="Danchin E.G."/>
            <person name="Da Silva C."/>
            <person name="Gautier A."/>
            <person name="Giraud C."/>
            <person name="Giraud T."/>
            <person name="Gonzalez C."/>
            <person name="Grossetete S."/>
            <person name="Guldener U."/>
            <person name="Henrissat B."/>
            <person name="Howlett B.J."/>
            <person name="Kodira C."/>
            <person name="Kretschmer M."/>
            <person name="Lappartient A."/>
            <person name="Leroch M."/>
            <person name="Levis C."/>
            <person name="Mauceli E."/>
            <person name="Neuveglise C."/>
            <person name="Oeser B."/>
            <person name="Pearson M."/>
            <person name="Poulain J."/>
            <person name="Poussereau N."/>
            <person name="Quesneville H."/>
            <person name="Rascle C."/>
            <person name="Schumacher J."/>
            <person name="Segurens B."/>
            <person name="Sexton A."/>
            <person name="Silva E."/>
            <person name="Sirven C."/>
            <person name="Soanes D.M."/>
            <person name="Talbot N.J."/>
            <person name="Templeton M."/>
            <person name="Yandava C."/>
            <person name="Yarden O."/>
            <person name="Zeng Q."/>
            <person name="Rollins J.A."/>
            <person name="Lebrun M.H."/>
            <person name="Dickman M."/>
        </authorList>
    </citation>
    <scope>NUCLEOTIDE SEQUENCE [LARGE SCALE GENOMIC DNA]</scope>
    <source>
        <strain evidence="2">ATCC 18683 / 1980 / Ss-1</strain>
    </source>
</reference>
<dbReference type="RefSeq" id="XP_001595930.1">
    <property type="nucleotide sequence ID" value="XM_001595880.1"/>
</dbReference>
<proteinExistence type="predicted"/>
<dbReference type="KEGG" id="ssl:SS1G_02144"/>
<dbReference type="InParanoid" id="A7EA14"/>
<gene>
    <name evidence="1" type="ORF">SS1G_02144</name>
</gene>
<protein>
    <recommendedName>
        <fullName evidence="3">DDE-1 domain-containing protein</fullName>
    </recommendedName>
</protein>
<evidence type="ECO:0000313" key="1">
    <source>
        <dbReference type="EMBL" id="EDN99292.1"/>
    </source>
</evidence>
<dbReference type="GeneID" id="5492967"/>
<dbReference type="AlphaFoldDB" id="A7EA14"/>
<accession>A7EA14</accession>
<dbReference type="EMBL" id="CH476623">
    <property type="protein sequence ID" value="EDN99292.1"/>
    <property type="molecule type" value="Genomic_DNA"/>
</dbReference>
<sequence length="48" mass="5836">MQAKYDIQDYDFYNFDETGFMMGQVHLSNWYTEIDFPTDWTIKSISNE</sequence>
<name>A7EA14_SCLS1</name>
<evidence type="ECO:0000313" key="2">
    <source>
        <dbReference type="Proteomes" id="UP000001312"/>
    </source>
</evidence>
<evidence type="ECO:0008006" key="3">
    <source>
        <dbReference type="Google" id="ProtNLM"/>
    </source>
</evidence>
<keyword evidence="2" id="KW-1185">Reference proteome</keyword>
<dbReference type="Proteomes" id="UP000001312">
    <property type="component" value="Unassembled WGS sequence"/>
</dbReference>